<dbReference type="PANTHER" id="PTHR33993">
    <property type="entry name" value="GLYOXALASE-RELATED"/>
    <property type="match status" value="1"/>
</dbReference>
<evidence type="ECO:0000256" key="1">
    <source>
        <dbReference type="ARBA" id="ARBA00022723"/>
    </source>
</evidence>
<dbReference type="InterPro" id="IPR018146">
    <property type="entry name" value="Glyoxalase_1_CS"/>
</dbReference>
<sequence>MPEIHGHIGQIALTVSDVDSALRFYRDVLGLPFLFQPSPELAFLQAGTIRLVLSTPQGAGAVGANSVLYFNVSDINATYQELIAKGAVAERAPHLVTKMPDHDLWLGFIRDFDGNLLGLMEEQR</sequence>
<gene>
    <name evidence="3" type="ORF">WG68_11130</name>
</gene>
<organism evidence="3 4">
    <name type="scientific">Arsukibacterium ikkense</name>
    <dbReference type="NCBI Taxonomy" id="336831"/>
    <lineage>
        <taxon>Bacteria</taxon>
        <taxon>Pseudomonadati</taxon>
        <taxon>Pseudomonadota</taxon>
        <taxon>Gammaproteobacteria</taxon>
        <taxon>Chromatiales</taxon>
        <taxon>Chromatiaceae</taxon>
        <taxon>Arsukibacterium</taxon>
    </lineage>
</organism>
<comment type="caution">
    <text evidence="3">The sequence shown here is derived from an EMBL/GenBank/DDBJ whole genome shotgun (WGS) entry which is preliminary data.</text>
</comment>
<proteinExistence type="predicted"/>
<keyword evidence="4" id="KW-1185">Reference proteome</keyword>
<dbReference type="PATRIC" id="fig|336831.14.peg.435"/>
<dbReference type="EMBL" id="LAHO01000010">
    <property type="protein sequence ID" value="KKO45271.1"/>
    <property type="molecule type" value="Genomic_DNA"/>
</dbReference>
<dbReference type="RefSeq" id="WP_046557766.1">
    <property type="nucleotide sequence ID" value="NZ_LAHO01000010.1"/>
</dbReference>
<dbReference type="GO" id="GO:0004462">
    <property type="term" value="F:lactoylglutathione lyase activity"/>
    <property type="evidence" value="ECO:0007669"/>
    <property type="project" value="InterPro"/>
</dbReference>
<dbReference type="Gene3D" id="3.10.180.10">
    <property type="entry name" value="2,3-Dihydroxybiphenyl 1,2-Dioxygenase, domain 1"/>
    <property type="match status" value="1"/>
</dbReference>
<dbReference type="InterPro" id="IPR037523">
    <property type="entry name" value="VOC_core"/>
</dbReference>
<dbReference type="Pfam" id="PF00903">
    <property type="entry name" value="Glyoxalase"/>
    <property type="match status" value="1"/>
</dbReference>
<accession>A0A0M2V3R2</accession>
<dbReference type="InterPro" id="IPR029068">
    <property type="entry name" value="Glyas_Bleomycin-R_OHBP_Dase"/>
</dbReference>
<dbReference type="OrthoDB" id="9804944at2"/>
<dbReference type="AlphaFoldDB" id="A0A0M2V3R2"/>
<protein>
    <submittedName>
        <fullName evidence="3">Glyoxalase</fullName>
    </submittedName>
</protein>
<dbReference type="STRING" id="336831.WG68_11130"/>
<dbReference type="Proteomes" id="UP000034228">
    <property type="component" value="Unassembled WGS sequence"/>
</dbReference>
<reference evidence="3 4" key="1">
    <citation type="submission" date="2015-03" db="EMBL/GenBank/DDBJ databases">
        <title>Draft genome sequences of two protease-producing strains of Arsukibacterium isolated from two cold and alkaline environments.</title>
        <authorList>
            <person name="Lylloff J.E."/>
            <person name="Skov L.B."/>
            <person name="Jepsen M."/>
            <person name="Hallin P.F."/>
            <person name="Sorensen S.J."/>
            <person name="Stougaard P."/>
            <person name="Glaring M.A."/>
        </authorList>
    </citation>
    <scope>NUCLEOTIDE SEQUENCE [LARGE SCALE GENOMIC DNA]</scope>
    <source>
        <strain evidence="3 4">GCM72</strain>
    </source>
</reference>
<name>A0A0M2V3R2_9GAMM</name>
<feature type="domain" description="VOC" evidence="2">
    <location>
        <begin position="7"/>
        <end position="122"/>
    </location>
</feature>
<dbReference type="PROSITE" id="PS00934">
    <property type="entry name" value="GLYOXALASE_I_1"/>
    <property type="match status" value="1"/>
</dbReference>
<dbReference type="PROSITE" id="PS51819">
    <property type="entry name" value="VOC"/>
    <property type="match status" value="1"/>
</dbReference>
<dbReference type="PANTHER" id="PTHR33993:SF14">
    <property type="entry name" value="GB|AAF24581.1"/>
    <property type="match status" value="1"/>
</dbReference>
<dbReference type="InterPro" id="IPR052164">
    <property type="entry name" value="Anthracycline_SecMetBiosynth"/>
</dbReference>
<evidence type="ECO:0000313" key="3">
    <source>
        <dbReference type="EMBL" id="KKO45271.1"/>
    </source>
</evidence>
<keyword evidence="1" id="KW-0479">Metal-binding</keyword>
<dbReference type="GO" id="GO:0046872">
    <property type="term" value="F:metal ion binding"/>
    <property type="evidence" value="ECO:0007669"/>
    <property type="project" value="UniProtKB-KW"/>
</dbReference>
<dbReference type="InterPro" id="IPR004360">
    <property type="entry name" value="Glyas_Fos-R_dOase_dom"/>
</dbReference>
<evidence type="ECO:0000259" key="2">
    <source>
        <dbReference type="PROSITE" id="PS51819"/>
    </source>
</evidence>
<dbReference type="SUPFAM" id="SSF54593">
    <property type="entry name" value="Glyoxalase/Bleomycin resistance protein/Dihydroxybiphenyl dioxygenase"/>
    <property type="match status" value="1"/>
</dbReference>
<evidence type="ECO:0000313" key="4">
    <source>
        <dbReference type="Proteomes" id="UP000034228"/>
    </source>
</evidence>